<dbReference type="Pfam" id="PF09791">
    <property type="entry name" value="Oxidored-like"/>
    <property type="match status" value="1"/>
</dbReference>
<dbReference type="Pfam" id="PF03109">
    <property type="entry name" value="ABC1"/>
    <property type="match status" value="1"/>
</dbReference>
<evidence type="ECO:0000256" key="2">
    <source>
        <dbReference type="ARBA" id="ARBA00022679"/>
    </source>
</evidence>
<feature type="compositionally biased region" description="Polar residues" evidence="5">
    <location>
        <begin position="818"/>
        <end position="828"/>
    </location>
</feature>
<name>A0AAF0F279_9BASI</name>
<feature type="compositionally biased region" description="Low complexity" evidence="5">
    <location>
        <begin position="73"/>
        <end position="87"/>
    </location>
</feature>
<evidence type="ECO:0000313" key="8">
    <source>
        <dbReference type="EMBL" id="WFD39182.1"/>
    </source>
</evidence>
<dbReference type="PANTHER" id="PTHR43851">
    <property type="match status" value="1"/>
</dbReference>
<dbReference type="GO" id="GO:0016740">
    <property type="term" value="F:transferase activity"/>
    <property type="evidence" value="ECO:0007669"/>
    <property type="project" value="UniProtKB-KW"/>
</dbReference>
<dbReference type="InterPro" id="IPR011009">
    <property type="entry name" value="Kinase-like_dom_sf"/>
</dbReference>
<dbReference type="CDD" id="cd13970">
    <property type="entry name" value="ABC1_ADCK3"/>
    <property type="match status" value="1"/>
</dbReference>
<dbReference type="PANTHER" id="PTHR43851:SF3">
    <property type="entry name" value="COENZYME Q8"/>
    <property type="match status" value="1"/>
</dbReference>
<keyword evidence="2" id="KW-0808">Transferase</keyword>
<accession>A0AAF0F279</accession>
<dbReference type="InterPro" id="IPR019180">
    <property type="entry name" value="Oxidoreductase-like_N"/>
</dbReference>
<organism evidence="8 9">
    <name type="scientific">Malassezia japonica</name>
    <dbReference type="NCBI Taxonomy" id="223818"/>
    <lineage>
        <taxon>Eukaryota</taxon>
        <taxon>Fungi</taxon>
        <taxon>Dikarya</taxon>
        <taxon>Basidiomycota</taxon>
        <taxon>Ustilaginomycotina</taxon>
        <taxon>Malasseziomycetes</taxon>
        <taxon>Malasseziales</taxon>
        <taxon>Malasseziaceae</taxon>
        <taxon>Malassezia</taxon>
    </lineage>
</organism>
<dbReference type="RefSeq" id="XP_060122079.1">
    <property type="nucleotide sequence ID" value="XM_060266096.1"/>
</dbReference>
<keyword evidence="3" id="KW-0547">Nucleotide-binding</keyword>
<sequence length="828" mass="90939">MGVIAQSVARLGQSVVLTQPPRADTRQTAGPWPTQGPKDRHTPVAEPRPPSTPWPSKARASAPKSVPNTIQIPEAETPATATAQAEVAAEKAAAEQVAAEKAAAQRAAEADAAPAPAAPAPKVESHTVAEAQPPRPAVHERPVASSAVSDATAHTPEDEYDAATEERVAPLRAARVPSSRLGRLLHYGSLGAGLAWGSAGEYMRRATSGSSETPSPVFLSEANVNRLVDKLSTMRGAALKLGQFMSIQDSHMLPPQVEEVMLRVQNSAHYMPAWQLEQVMQADLGDDWRTHFSLFEERPFAAASIGQVHSAVLADPFPAQPHMAGKRVAVKVQFPGVAQSISSDLSNIKWLLMASALLPKGLFLENSVRVLQKELEEECDYTREAEMGRRFRAHVDASATTPGALRLEVPEVVDSLCTPRVLTTEFMRGRPLTHAARLDQATRDRIAHAIMELSLRELFEWRLMQTDPNWTNFLYSEKNNSIQLIDFGASRPYSAEFMDMWVSLLRAAVAGDREACEKWSIAIGYLTGEESESMRTAHLDSMVALGEPFRADAPVPYPFANQTITDRVRAQIPVMLRERHRPPPPETYSLNRKLSGAFLLCARLGASVDCRSMFDRVTSDYVYAGGSTAPPAVPGTRRNMHSIARRLATAGLRAPRALHTVPHQHRIGRNIGDRWAKMALNDYVVQQAQHAEPTPPKPKSQPTAMPWSAGGIRTERPGSVMIRGVEVPIRCVNCVYNLYADDVEDWKEDITKARAKLEHASPPITVDEWDTTKFGRLPAQVVEPDKEAAAERAIGPEDPVLKAFMHLEQDIKRKHRQSPNQREANSKL</sequence>
<dbReference type="GeneID" id="85225803"/>
<evidence type="ECO:0000259" key="6">
    <source>
        <dbReference type="Pfam" id="PF03109"/>
    </source>
</evidence>
<keyword evidence="9" id="KW-1185">Reference proteome</keyword>
<dbReference type="InterPro" id="IPR004147">
    <property type="entry name" value="ABC1_dom"/>
</dbReference>
<dbReference type="EMBL" id="CP119960">
    <property type="protein sequence ID" value="WFD39182.1"/>
    <property type="molecule type" value="Genomic_DNA"/>
</dbReference>
<dbReference type="InterPro" id="IPR034646">
    <property type="entry name" value="ADCK3_dom"/>
</dbReference>
<evidence type="ECO:0000256" key="1">
    <source>
        <dbReference type="ARBA" id="ARBA00009670"/>
    </source>
</evidence>
<dbReference type="InterPro" id="IPR051409">
    <property type="entry name" value="Atypical_kinase_ADCK"/>
</dbReference>
<feature type="region of interest" description="Disordered" evidence="5">
    <location>
        <begin position="1"/>
        <end position="166"/>
    </location>
</feature>
<evidence type="ECO:0000313" key="9">
    <source>
        <dbReference type="Proteomes" id="UP001217754"/>
    </source>
</evidence>
<evidence type="ECO:0000256" key="3">
    <source>
        <dbReference type="ARBA" id="ARBA00022741"/>
    </source>
</evidence>
<gene>
    <name evidence="8" type="ORF">MJAP1_002152</name>
</gene>
<evidence type="ECO:0000256" key="5">
    <source>
        <dbReference type="SAM" id="MobiDB-lite"/>
    </source>
</evidence>
<dbReference type="GO" id="GO:0006744">
    <property type="term" value="P:ubiquinone biosynthetic process"/>
    <property type="evidence" value="ECO:0007669"/>
    <property type="project" value="TreeGrafter"/>
</dbReference>
<feature type="domain" description="Oxidoreductase-like" evidence="7">
    <location>
        <begin position="731"/>
        <end position="754"/>
    </location>
</feature>
<dbReference type="Proteomes" id="UP001217754">
    <property type="component" value="Chromosome 3"/>
</dbReference>
<feature type="region of interest" description="Disordered" evidence="5">
    <location>
        <begin position="809"/>
        <end position="828"/>
    </location>
</feature>
<proteinExistence type="inferred from homology"/>
<evidence type="ECO:0000256" key="4">
    <source>
        <dbReference type="ARBA" id="ARBA00022840"/>
    </source>
</evidence>
<dbReference type="GO" id="GO:0005524">
    <property type="term" value="F:ATP binding"/>
    <property type="evidence" value="ECO:0007669"/>
    <property type="project" value="UniProtKB-KW"/>
</dbReference>
<feature type="domain" description="ABC1 atypical kinase-like" evidence="6">
    <location>
        <begin position="263"/>
        <end position="518"/>
    </location>
</feature>
<feature type="compositionally biased region" description="Low complexity" evidence="5">
    <location>
        <begin position="94"/>
        <end position="115"/>
    </location>
</feature>
<dbReference type="SUPFAM" id="SSF56112">
    <property type="entry name" value="Protein kinase-like (PK-like)"/>
    <property type="match status" value="1"/>
</dbReference>
<evidence type="ECO:0000259" key="7">
    <source>
        <dbReference type="Pfam" id="PF09791"/>
    </source>
</evidence>
<keyword evidence="4" id="KW-0067">ATP-binding</keyword>
<dbReference type="AlphaFoldDB" id="A0AAF0F279"/>
<reference evidence="8" key="1">
    <citation type="submission" date="2023-03" db="EMBL/GenBank/DDBJ databases">
        <title>Mating type loci evolution in Malassezia.</title>
        <authorList>
            <person name="Coelho M.A."/>
        </authorList>
    </citation>
    <scope>NUCLEOTIDE SEQUENCE</scope>
    <source>
        <strain evidence="8">CBS 9431</strain>
    </source>
</reference>
<feature type="region of interest" description="Disordered" evidence="5">
    <location>
        <begin position="687"/>
        <end position="711"/>
    </location>
</feature>
<protein>
    <submittedName>
        <fullName evidence="8">Uncharacterized protein</fullName>
    </submittedName>
</protein>
<comment type="similarity">
    <text evidence="1">Belongs to the protein kinase superfamily. ADCK protein kinase family.</text>
</comment>